<protein>
    <recommendedName>
        <fullName evidence="3">EF-hand domain-containing protein</fullName>
    </recommendedName>
</protein>
<dbReference type="Proteomes" id="UP001515480">
    <property type="component" value="Unassembled WGS sequence"/>
</dbReference>
<feature type="domain" description="EF-hand" evidence="3">
    <location>
        <begin position="63"/>
        <end position="98"/>
    </location>
</feature>
<evidence type="ECO:0000313" key="5">
    <source>
        <dbReference type="Proteomes" id="UP001515480"/>
    </source>
</evidence>
<dbReference type="GO" id="GO:0005509">
    <property type="term" value="F:calcium ion binding"/>
    <property type="evidence" value="ECO:0007669"/>
    <property type="project" value="InterPro"/>
</dbReference>
<feature type="domain" description="EF-hand" evidence="3">
    <location>
        <begin position="99"/>
        <end position="134"/>
    </location>
</feature>
<dbReference type="PROSITE" id="PS00018">
    <property type="entry name" value="EF_HAND_1"/>
    <property type="match status" value="4"/>
</dbReference>
<dbReference type="InterPro" id="IPR002048">
    <property type="entry name" value="EF_hand_dom"/>
</dbReference>
<dbReference type="InterPro" id="IPR011992">
    <property type="entry name" value="EF-hand-dom_pair"/>
</dbReference>
<accession>A0AB34IST3</accession>
<dbReference type="GO" id="GO:0016460">
    <property type="term" value="C:myosin II complex"/>
    <property type="evidence" value="ECO:0007669"/>
    <property type="project" value="TreeGrafter"/>
</dbReference>
<dbReference type="EMBL" id="JBGBPQ010000018">
    <property type="protein sequence ID" value="KAL1507007.1"/>
    <property type="molecule type" value="Genomic_DNA"/>
</dbReference>
<dbReference type="SUPFAM" id="SSF47473">
    <property type="entry name" value="EF-hand"/>
    <property type="match status" value="1"/>
</dbReference>
<dbReference type="PANTHER" id="PTHR23048">
    <property type="entry name" value="MYOSIN LIGHT CHAIN 1, 3"/>
    <property type="match status" value="1"/>
</dbReference>
<dbReference type="Pfam" id="PF13499">
    <property type="entry name" value="EF-hand_7"/>
    <property type="match status" value="2"/>
</dbReference>
<evidence type="ECO:0000259" key="3">
    <source>
        <dbReference type="PROSITE" id="PS50222"/>
    </source>
</evidence>
<reference evidence="4 5" key="1">
    <citation type="journal article" date="2024" name="Science">
        <title>Giant polyketide synthase enzymes in the biosynthesis of giant marine polyether toxins.</title>
        <authorList>
            <person name="Fallon T.R."/>
            <person name="Shende V.V."/>
            <person name="Wierzbicki I.H."/>
            <person name="Pendleton A.L."/>
            <person name="Watervoot N.F."/>
            <person name="Auber R.P."/>
            <person name="Gonzalez D.J."/>
            <person name="Wisecaver J.H."/>
            <person name="Moore B.S."/>
        </authorList>
    </citation>
    <scope>NUCLEOTIDE SEQUENCE [LARGE SCALE GENOMIC DNA]</scope>
    <source>
        <strain evidence="4 5">12B1</strain>
    </source>
</reference>
<dbReference type="SMART" id="SM00054">
    <property type="entry name" value="EFh"/>
    <property type="match status" value="4"/>
</dbReference>
<proteinExistence type="predicted"/>
<gene>
    <name evidence="4" type="ORF">AB1Y20_007869</name>
</gene>
<organism evidence="4 5">
    <name type="scientific">Prymnesium parvum</name>
    <name type="common">Toxic golden alga</name>
    <dbReference type="NCBI Taxonomy" id="97485"/>
    <lineage>
        <taxon>Eukaryota</taxon>
        <taxon>Haptista</taxon>
        <taxon>Haptophyta</taxon>
        <taxon>Prymnesiophyceae</taxon>
        <taxon>Prymnesiales</taxon>
        <taxon>Prymnesiaceae</taxon>
        <taxon>Prymnesium</taxon>
    </lineage>
</organism>
<dbReference type="PROSITE" id="PS50222">
    <property type="entry name" value="EF_HAND_2"/>
    <property type="match status" value="4"/>
</dbReference>
<feature type="domain" description="EF-hand" evidence="3">
    <location>
        <begin position="175"/>
        <end position="208"/>
    </location>
</feature>
<dbReference type="CDD" id="cd00051">
    <property type="entry name" value="EFh"/>
    <property type="match status" value="1"/>
</dbReference>
<evidence type="ECO:0000313" key="4">
    <source>
        <dbReference type="EMBL" id="KAL1507007.1"/>
    </source>
</evidence>
<dbReference type="FunFam" id="1.10.238.10:FF:000001">
    <property type="entry name" value="Calmodulin 1"/>
    <property type="match status" value="1"/>
</dbReference>
<dbReference type="PANTHER" id="PTHR23048:SF0">
    <property type="entry name" value="CALMODULIN LIKE 3"/>
    <property type="match status" value="1"/>
</dbReference>
<keyword evidence="1" id="KW-0677">Repeat</keyword>
<keyword evidence="2" id="KW-0106">Calcium</keyword>
<comment type="caution">
    <text evidence="4">The sequence shown here is derived from an EMBL/GenBank/DDBJ whole genome shotgun (WGS) entry which is preliminary data.</text>
</comment>
<dbReference type="Gene3D" id="1.10.238.10">
    <property type="entry name" value="EF-hand"/>
    <property type="match status" value="2"/>
</dbReference>
<evidence type="ECO:0000256" key="1">
    <source>
        <dbReference type="ARBA" id="ARBA00022737"/>
    </source>
</evidence>
<keyword evidence="5" id="KW-1185">Reference proteome</keyword>
<dbReference type="InterPro" id="IPR050230">
    <property type="entry name" value="CALM/Myosin/TropC-like"/>
</dbReference>
<sequence>MAVARCWRRLLKLLGMPARDIQRAQVAAAGFAGSITASVRAASFSGPSTSTEVPFSLEQLTPDQQARLRAAFNRFDGDKSGQISAPEMLQVLRLLGSNPSQAEFKTILQAIDRNNDGVVDFLEFAQVWWEREQESIEDDFQEELQLAFKIFDADDSGFITAQELRDKLTTLGERMTDAEVDELLAECDKDGSGTISFAEFKDLPCWRS</sequence>
<name>A0AB34IST3_PRYPA</name>
<dbReference type="InterPro" id="IPR018247">
    <property type="entry name" value="EF_Hand_1_Ca_BS"/>
</dbReference>
<dbReference type="AlphaFoldDB" id="A0AB34IST3"/>
<evidence type="ECO:0000256" key="2">
    <source>
        <dbReference type="ARBA" id="ARBA00022837"/>
    </source>
</evidence>
<feature type="domain" description="EF-hand" evidence="3">
    <location>
        <begin position="139"/>
        <end position="174"/>
    </location>
</feature>